<evidence type="ECO:0000256" key="1">
    <source>
        <dbReference type="SAM" id="SignalP"/>
    </source>
</evidence>
<feature type="signal peptide" evidence="1">
    <location>
        <begin position="1"/>
        <end position="20"/>
    </location>
</feature>
<dbReference type="Proteomes" id="UP000823926">
    <property type="component" value="Unassembled WGS sequence"/>
</dbReference>
<comment type="caution">
    <text evidence="2">The sequence shown here is derived from an EMBL/GenBank/DDBJ whole genome shotgun (WGS) entry which is preliminary data.</text>
</comment>
<evidence type="ECO:0000313" key="3">
    <source>
        <dbReference type="Proteomes" id="UP000823926"/>
    </source>
</evidence>
<dbReference type="Pfam" id="PF11306">
    <property type="entry name" value="DUF3108"/>
    <property type="match status" value="1"/>
</dbReference>
<sequence length="272" mass="31116">MKRLLFVSFALWGMFGPAQSHGQSLSFQPGEELTYTASYSAAVLTTDVATVTFRTTTDQVEGIPCYRIWARGVTRPFYSVFFKMDDVYETWLEQSSLRPLVATSDLKEGSYRYRSRMQFNWKSGLVYTYGKNLKRGYEKGRTMSVTGADLDPVSHFFNLRCLGALSQMKSGQKGRLNLVMVDTIRTVEYKFLGREIIETPATGPVRCLKFTCQLAPDDAQSFQEGTDFFIWLSDDQNRIPVYLETPIRVGRVFATLTDWKNLAHPFSSRIRQ</sequence>
<accession>A0A9D1QEY0</accession>
<dbReference type="EMBL" id="DXHL01000021">
    <property type="protein sequence ID" value="HIW10796.1"/>
    <property type="molecule type" value="Genomic_DNA"/>
</dbReference>
<protein>
    <submittedName>
        <fullName evidence="2">DUF3108 domain-containing protein</fullName>
    </submittedName>
</protein>
<name>A0A9D1QEY0_9BACT</name>
<gene>
    <name evidence="2" type="ORF">H9888_04760</name>
</gene>
<organism evidence="2 3">
    <name type="scientific">Candidatus Rikenella faecigallinarum</name>
    <dbReference type="NCBI Taxonomy" id="2838745"/>
    <lineage>
        <taxon>Bacteria</taxon>
        <taxon>Pseudomonadati</taxon>
        <taxon>Bacteroidota</taxon>
        <taxon>Bacteroidia</taxon>
        <taxon>Bacteroidales</taxon>
        <taxon>Rikenellaceae</taxon>
        <taxon>Rikenella</taxon>
    </lineage>
</organism>
<dbReference type="AlphaFoldDB" id="A0A9D1QEY0"/>
<reference evidence="2" key="2">
    <citation type="submission" date="2021-04" db="EMBL/GenBank/DDBJ databases">
        <authorList>
            <person name="Gilroy R."/>
        </authorList>
    </citation>
    <scope>NUCLEOTIDE SEQUENCE</scope>
    <source>
        <strain evidence="2">ChiBcec15-1070</strain>
    </source>
</reference>
<reference evidence="2" key="1">
    <citation type="journal article" date="2021" name="PeerJ">
        <title>Extensive microbial diversity within the chicken gut microbiome revealed by metagenomics and culture.</title>
        <authorList>
            <person name="Gilroy R."/>
            <person name="Ravi A."/>
            <person name="Getino M."/>
            <person name="Pursley I."/>
            <person name="Horton D.L."/>
            <person name="Alikhan N.F."/>
            <person name="Baker D."/>
            <person name="Gharbi K."/>
            <person name="Hall N."/>
            <person name="Watson M."/>
            <person name="Adriaenssens E.M."/>
            <person name="Foster-Nyarko E."/>
            <person name="Jarju S."/>
            <person name="Secka A."/>
            <person name="Antonio M."/>
            <person name="Oren A."/>
            <person name="Chaudhuri R.R."/>
            <person name="La Ragione R."/>
            <person name="Hildebrand F."/>
            <person name="Pallen M.J."/>
        </authorList>
    </citation>
    <scope>NUCLEOTIDE SEQUENCE</scope>
    <source>
        <strain evidence="2">ChiBcec15-1070</strain>
    </source>
</reference>
<keyword evidence="1" id="KW-0732">Signal</keyword>
<proteinExistence type="predicted"/>
<dbReference type="InterPro" id="IPR021457">
    <property type="entry name" value="DUF3108"/>
</dbReference>
<feature type="chain" id="PRO_5038592236" evidence="1">
    <location>
        <begin position="21"/>
        <end position="272"/>
    </location>
</feature>
<evidence type="ECO:0000313" key="2">
    <source>
        <dbReference type="EMBL" id="HIW10796.1"/>
    </source>
</evidence>